<organism evidence="2 3">
    <name type="scientific">Lacibacterium aquatile</name>
    <dbReference type="NCBI Taxonomy" id="1168082"/>
    <lineage>
        <taxon>Bacteria</taxon>
        <taxon>Pseudomonadati</taxon>
        <taxon>Pseudomonadota</taxon>
        <taxon>Alphaproteobacteria</taxon>
        <taxon>Rhodospirillales</taxon>
        <taxon>Rhodospirillaceae</taxon>
    </lineage>
</organism>
<keyword evidence="3" id="KW-1185">Reference proteome</keyword>
<feature type="domain" description="Muconolactone isomerase" evidence="1">
    <location>
        <begin position="13"/>
        <end position="90"/>
    </location>
</feature>
<protein>
    <submittedName>
        <fullName evidence="2">Muconolactone Delta-isomerase family protein</fullName>
    </submittedName>
</protein>
<accession>A0ABW5DY33</accession>
<dbReference type="SUPFAM" id="SSF54909">
    <property type="entry name" value="Dimeric alpha+beta barrel"/>
    <property type="match status" value="1"/>
</dbReference>
<dbReference type="Gene3D" id="3.30.70.1060">
    <property type="entry name" value="Dimeric alpha+beta barrel"/>
    <property type="match status" value="1"/>
</dbReference>
<sequence>MQFFILIRRRVEALSPEEFEPWFPPEQERVREMYAEGFVRQIWRRGDMPGAVMLVEAADEAEVRAKLQTLPMLAANLLELVAVTPLEPYPAFGPRA</sequence>
<evidence type="ECO:0000313" key="3">
    <source>
        <dbReference type="Proteomes" id="UP001597295"/>
    </source>
</evidence>
<gene>
    <name evidence="2" type="ORF">ACFSM5_21240</name>
</gene>
<name>A0ABW5DY33_9PROT</name>
<evidence type="ECO:0000259" key="1">
    <source>
        <dbReference type="Pfam" id="PF02426"/>
    </source>
</evidence>
<dbReference type="RefSeq" id="WP_379878781.1">
    <property type="nucleotide sequence ID" value="NZ_JBHUIP010000016.1"/>
</dbReference>
<reference evidence="3" key="1">
    <citation type="journal article" date="2019" name="Int. J. Syst. Evol. Microbiol.">
        <title>The Global Catalogue of Microorganisms (GCM) 10K type strain sequencing project: providing services to taxonomists for standard genome sequencing and annotation.</title>
        <authorList>
            <consortium name="The Broad Institute Genomics Platform"/>
            <consortium name="The Broad Institute Genome Sequencing Center for Infectious Disease"/>
            <person name="Wu L."/>
            <person name="Ma J."/>
        </authorList>
    </citation>
    <scope>NUCLEOTIDE SEQUENCE [LARGE SCALE GENOMIC DNA]</scope>
    <source>
        <strain evidence="3">CGMCC 1.19062</strain>
    </source>
</reference>
<proteinExistence type="predicted"/>
<dbReference type="Proteomes" id="UP001597295">
    <property type="component" value="Unassembled WGS sequence"/>
</dbReference>
<dbReference type="InterPro" id="IPR011008">
    <property type="entry name" value="Dimeric_a/b-barrel"/>
</dbReference>
<evidence type="ECO:0000313" key="2">
    <source>
        <dbReference type="EMBL" id="MFD2265440.1"/>
    </source>
</evidence>
<dbReference type="InterPro" id="IPR026029">
    <property type="entry name" value="MLI_dom"/>
</dbReference>
<dbReference type="EMBL" id="JBHUIP010000016">
    <property type="protein sequence ID" value="MFD2265440.1"/>
    <property type="molecule type" value="Genomic_DNA"/>
</dbReference>
<comment type="caution">
    <text evidence="2">The sequence shown here is derived from an EMBL/GenBank/DDBJ whole genome shotgun (WGS) entry which is preliminary data.</text>
</comment>
<dbReference type="Pfam" id="PF02426">
    <property type="entry name" value="MIase"/>
    <property type="match status" value="1"/>
</dbReference>